<accession>A0A0B0H1L9</accession>
<gene>
    <name evidence="5" type="ORF">BOV88_00605</name>
    <name evidence="4" type="ORF">JV46_25930</name>
</gene>
<protein>
    <recommendedName>
        <fullName evidence="2">Protein-L-isoaspartate O-methyltransferase</fullName>
    </recommendedName>
    <alternativeName>
        <fullName evidence="3">Protein L-isoaspartyl methyltransferase</fullName>
    </alternativeName>
</protein>
<dbReference type="EMBL" id="MPNX01000001">
    <property type="protein sequence ID" value="OOY36133.1"/>
    <property type="molecule type" value="Genomic_DNA"/>
</dbReference>
<sequence>MQSEEARHNMIECQIRPWNVVSDDVLTLLQQIPREFFVPSDYKELSFADIEVPLGHGESMMAPKIEAHVLQSLDIHPGERVLEVGTGSGYLTACLAWLSGDVTSIEQHADLADSAAEKLAALDFEAKIITGDAFDLDEIEIFDIIVVTGSLPQRTDFFEQHLADDGRLFQVVGKGSSATAELVTAVGDNSFKRKALLETALKPLTNAPEVSEFSF</sequence>
<evidence type="ECO:0000256" key="1">
    <source>
        <dbReference type="ARBA" id="ARBA00005369"/>
    </source>
</evidence>
<dbReference type="eggNOG" id="COG2518">
    <property type="taxonomic scope" value="Bacteria"/>
</dbReference>
<dbReference type="RefSeq" id="WP_043118156.1">
    <property type="nucleotide sequence ID" value="NZ_JRAA01000003.1"/>
</dbReference>
<dbReference type="EMBL" id="JRAA01000003">
    <property type="protein sequence ID" value="KHF24113.1"/>
    <property type="molecule type" value="Genomic_DNA"/>
</dbReference>
<dbReference type="Pfam" id="PF01135">
    <property type="entry name" value="PCMT"/>
    <property type="match status" value="1"/>
</dbReference>
<dbReference type="PATRIC" id="fig|2340.3.peg.2190"/>
<dbReference type="AlphaFoldDB" id="A0A0B0H1L9"/>
<evidence type="ECO:0000313" key="6">
    <source>
        <dbReference type="Proteomes" id="UP000030856"/>
    </source>
</evidence>
<dbReference type="GO" id="GO:0032259">
    <property type="term" value="P:methylation"/>
    <property type="evidence" value="ECO:0007669"/>
    <property type="project" value="UniProtKB-KW"/>
</dbReference>
<dbReference type="Gene3D" id="3.40.50.150">
    <property type="entry name" value="Vaccinia Virus protein VP39"/>
    <property type="match status" value="1"/>
</dbReference>
<comment type="caution">
    <text evidence="4">The sequence shown here is derived from an EMBL/GenBank/DDBJ whole genome shotgun (WGS) entry which is preliminary data.</text>
</comment>
<dbReference type="InterPro" id="IPR000682">
    <property type="entry name" value="PCMT"/>
</dbReference>
<comment type="similarity">
    <text evidence="1">Belongs to the methyltransferase superfamily. L-isoaspartyl/D-aspartyl protein methyltransferase family.</text>
</comment>
<dbReference type="OrthoDB" id="9810066at2"/>
<dbReference type="PANTHER" id="PTHR11579">
    <property type="entry name" value="PROTEIN-L-ISOASPARTATE O-METHYLTRANSFERASE"/>
    <property type="match status" value="1"/>
</dbReference>
<dbReference type="STRING" id="2340.JV46_25930"/>
<keyword evidence="6" id="KW-1185">Reference proteome</keyword>
<dbReference type="PANTHER" id="PTHR11579:SF18">
    <property type="entry name" value="PROTEIN-L-ISOASPARTATE O-METHYLTRANSFERASE"/>
    <property type="match status" value="1"/>
</dbReference>
<reference evidence="4 6" key="1">
    <citation type="journal article" date="2014" name="BMC Genomics">
        <title>The genome of the intracellular bacterium of the coastal bivalve, Solemya velum: a blueprint for thriving in and out of symbiosis.</title>
        <authorList>
            <person name="Dmytrenko O."/>
            <person name="Russell S.L."/>
            <person name="Loo W.T."/>
            <person name="Fontanez K.M."/>
            <person name="Liao L."/>
            <person name="Roeselers G."/>
            <person name="Sharma R."/>
            <person name="Stewart F.J."/>
            <person name="Newton I.L."/>
            <person name="Woyke T."/>
            <person name="Wu D."/>
            <person name="Lang J.M."/>
            <person name="Eisen J.A."/>
            <person name="Cavanaugh C.M."/>
        </authorList>
    </citation>
    <scope>NUCLEOTIDE SEQUENCE [LARGE SCALE GENOMIC DNA]</scope>
    <source>
        <strain evidence="4 6">WH</strain>
    </source>
</reference>
<evidence type="ECO:0000313" key="5">
    <source>
        <dbReference type="EMBL" id="OOY36133.1"/>
    </source>
</evidence>
<evidence type="ECO:0000256" key="3">
    <source>
        <dbReference type="ARBA" id="ARBA00030757"/>
    </source>
</evidence>
<proteinExistence type="inferred from homology"/>
<keyword evidence="4" id="KW-0808">Transferase</keyword>
<organism evidence="4 6">
    <name type="scientific">Solemya velum gill symbiont</name>
    <dbReference type="NCBI Taxonomy" id="2340"/>
    <lineage>
        <taxon>Bacteria</taxon>
        <taxon>Pseudomonadati</taxon>
        <taxon>Pseudomonadota</taxon>
        <taxon>Gammaproteobacteria</taxon>
        <taxon>sulfur-oxidizing symbionts</taxon>
    </lineage>
</organism>
<evidence type="ECO:0000256" key="2">
    <source>
        <dbReference type="ARBA" id="ARBA00013346"/>
    </source>
</evidence>
<dbReference type="Proteomes" id="UP000030856">
    <property type="component" value="Unassembled WGS sequence"/>
</dbReference>
<dbReference type="GeneID" id="86990572"/>
<dbReference type="GO" id="GO:0004719">
    <property type="term" value="F:protein-L-isoaspartate (D-aspartate) O-methyltransferase activity"/>
    <property type="evidence" value="ECO:0007669"/>
    <property type="project" value="InterPro"/>
</dbReference>
<name>A0A0B0H1L9_SOVGS</name>
<reference evidence="5 7" key="2">
    <citation type="submission" date="2016-11" db="EMBL/GenBank/DDBJ databases">
        <title>Mixed transmission modes and dynamic genome evolution in an obligate animal-bacterial symbiosis.</title>
        <authorList>
            <person name="Russell S.L."/>
            <person name="Corbett-Detig R.B."/>
            <person name="Cavanaugh C.M."/>
        </authorList>
    </citation>
    <scope>NUCLEOTIDE SEQUENCE [LARGE SCALE GENOMIC DNA]</scope>
    <source>
        <strain evidence="5">MA-KB16</strain>
    </source>
</reference>
<dbReference type="CDD" id="cd02440">
    <property type="entry name" value="AdoMet_MTases"/>
    <property type="match status" value="1"/>
</dbReference>
<dbReference type="SUPFAM" id="SSF53335">
    <property type="entry name" value="S-adenosyl-L-methionine-dependent methyltransferases"/>
    <property type="match status" value="1"/>
</dbReference>
<dbReference type="InterPro" id="IPR029063">
    <property type="entry name" value="SAM-dependent_MTases_sf"/>
</dbReference>
<evidence type="ECO:0000313" key="4">
    <source>
        <dbReference type="EMBL" id="KHF24113.1"/>
    </source>
</evidence>
<dbReference type="Proteomes" id="UP000190962">
    <property type="component" value="Unassembled WGS sequence"/>
</dbReference>
<evidence type="ECO:0000313" key="7">
    <source>
        <dbReference type="Proteomes" id="UP000190962"/>
    </source>
</evidence>
<keyword evidence="4" id="KW-0489">Methyltransferase</keyword>
<dbReference type="GO" id="GO:0005737">
    <property type="term" value="C:cytoplasm"/>
    <property type="evidence" value="ECO:0007669"/>
    <property type="project" value="TreeGrafter"/>
</dbReference>